<reference evidence="3" key="2">
    <citation type="journal article" date="2018" name="BMC Genomics">
        <title>Genomic insights into host adaptation between the wheat stripe rust pathogen (Puccinia striiformis f. sp. tritici) and the barley stripe rust pathogen (Puccinia striiformis f. sp. hordei).</title>
        <authorList>
            <person name="Xia C."/>
            <person name="Wang M."/>
            <person name="Yin C."/>
            <person name="Cornejo O.E."/>
            <person name="Hulbert S.H."/>
            <person name="Chen X."/>
        </authorList>
    </citation>
    <scope>NUCLEOTIDE SEQUENCE [LARGE SCALE GENOMIC DNA]</scope>
    <source>
        <strain evidence="3">93TX-2</strain>
    </source>
</reference>
<dbReference type="CDD" id="cd22744">
    <property type="entry name" value="OTU"/>
    <property type="match status" value="1"/>
</dbReference>
<dbReference type="OrthoDB" id="2502444at2759"/>
<name>A0A2S4UGM6_9BASI</name>
<dbReference type="Proteomes" id="UP000238274">
    <property type="component" value="Unassembled WGS sequence"/>
</dbReference>
<proteinExistence type="predicted"/>
<reference evidence="3" key="3">
    <citation type="journal article" date="2018" name="Mol. Plant Microbe Interact.">
        <title>Genome sequence resources for the wheat stripe rust pathogen (Puccinia striiformis f. sp. tritici) and the barley stripe rust pathogen (Puccinia striiformis f. sp. hordei).</title>
        <authorList>
            <person name="Xia C."/>
            <person name="Wang M."/>
            <person name="Yin C."/>
            <person name="Cornejo O.E."/>
            <person name="Hulbert S.H."/>
            <person name="Chen X."/>
        </authorList>
    </citation>
    <scope>NUCLEOTIDE SEQUENCE [LARGE SCALE GENOMIC DNA]</scope>
    <source>
        <strain evidence="3">93TX-2</strain>
    </source>
</reference>
<evidence type="ECO:0000313" key="3">
    <source>
        <dbReference type="Proteomes" id="UP000238274"/>
    </source>
</evidence>
<dbReference type="EMBL" id="PKSM01000368">
    <property type="protein sequence ID" value="POV96473.1"/>
    <property type="molecule type" value="Genomic_DNA"/>
</dbReference>
<gene>
    <name evidence="2" type="ORF">PSHT_15110</name>
</gene>
<feature type="region of interest" description="Disordered" evidence="1">
    <location>
        <begin position="51"/>
        <end position="72"/>
    </location>
</feature>
<dbReference type="Gene3D" id="3.90.70.80">
    <property type="match status" value="1"/>
</dbReference>
<dbReference type="AlphaFoldDB" id="A0A2S4UGM6"/>
<sequence>MMMMAEGMEGIKAGMQASASTTRAGETYERTASLATDAKALAKADSATKKSDQELLFSSSTGGNSGHPYPAHSYSTPYPAHPYYHSPPPFLPVHQPPESSLTRLVNNLKSIYYELRYEFQRLLDFSWMTNLFGPNHHNVPNQPHAMWGPPIYTNYHVPYNPVGQGHDGRFHGSYPSSHSMAWDLSLGPHGKEILDSMRPLSITATVPESTRWKPIKYLPGHFKTDGLIKNGKKRNMYRAFAQLAHKDQRQDYRVEYELRQYIAQNPERFRGYLTSEDAPGAKIYAGGRYYRLWDDKWGNGVEVAAFSELHRVNLLVVSKSSKSVHVHRQLFDQSNKFHGILLQGDDDQLYKKCELIWSCKYSIL</sequence>
<accession>A0A2S4UGM6</accession>
<protein>
    <submittedName>
        <fullName evidence="2">Uncharacterized protein</fullName>
    </submittedName>
</protein>
<keyword evidence="3" id="KW-1185">Reference proteome</keyword>
<evidence type="ECO:0000313" key="2">
    <source>
        <dbReference type="EMBL" id="POV96473.1"/>
    </source>
</evidence>
<dbReference type="VEuPathDB" id="FungiDB:PSHT_15110"/>
<dbReference type="VEuPathDB" id="FungiDB:PSTT_07446"/>
<organism evidence="2 3">
    <name type="scientific">Puccinia striiformis</name>
    <dbReference type="NCBI Taxonomy" id="27350"/>
    <lineage>
        <taxon>Eukaryota</taxon>
        <taxon>Fungi</taxon>
        <taxon>Dikarya</taxon>
        <taxon>Basidiomycota</taxon>
        <taxon>Pucciniomycotina</taxon>
        <taxon>Pucciniomycetes</taxon>
        <taxon>Pucciniales</taxon>
        <taxon>Pucciniaceae</taxon>
        <taxon>Puccinia</taxon>
    </lineage>
</organism>
<reference evidence="2 3" key="1">
    <citation type="submission" date="2017-12" db="EMBL/GenBank/DDBJ databases">
        <title>Gene loss provides genomic basis for host adaptation in cereal stripe rust fungi.</title>
        <authorList>
            <person name="Xia C."/>
        </authorList>
    </citation>
    <scope>NUCLEOTIDE SEQUENCE [LARGE SCALE GENOMIC DNA]</scope>
    <source>
        <strain evidence="2 3">93TX-2</strain>
    </source>
</reference>
<comment type="caution">
    <text evidence="2">The sequence shown here is derived from an EMBL/GenBank/DDBJ whole genome shotgun (WGS) entry which is preliminary data.</text>
</comment>
<evidence type="ECO:0000256" key="1">
    <source>
        <dbReference type="SAM" id="MobiDB-lite"/>
    </source>
</evidence>